<organism evidence="1 2">
    <name type="scientific">Burkholderia oklahomensis</name>
    <dbReference type="NCBI Taxonomy" id="342113"/>
    <lineage>
        <taxon>Bacteria</taxon>
        <taxon>Pseudomonadati</taxon>
        <taxon>Pseudomonadota</taxon>
        <taxon>Betaproteobacteria</taxon>
        <taxon>Burkholderiales</taxon>
        <taxon>Burkholderiaceae</taxon>
        <taxon>Burkholderia</taxon>
        <taxon>pseudomallei group</taxon>
    </lineage>
</organism>
<evidence type="ECO:0000313" key="2">
    <source>
        <dbReference type="Proteomes" id="UP000029424"/>
    </source>
</evidence>
<protein>
    <submittedName>
        <fullName evidence="1">Acyl-CoA dehydrogenase domain protein</fullName>
    </submittedName>
</protein>
<dbReference type="AlphaFoldDB" id="A0AAI8BCM6"/>
<dbReference type="Gene3D" id="1.20.140.10">
    <property type="entry name" value="Butyryl-CoA Dehydrogenase, subunit A, domain 3"/>
    <property type="match status" value="1"/>
</dbReference>
<gene>
    <name evidence="1" type="ORF">DM82_4764</name>
</gene>
<dbReference type="KEGG" id="bok:DM82_4764"/>
<proteinExistence type="predicted"/>
<dbReference type="Proteomes" id="UP000029424">
    <property type="component" value="Chromosome 2"/>
</dbReference>
<dbReference type="EMBL" id="CP008727">
    <property type="protein sequence ID" value="AIO69791.1"/>
    <property type="molecule type" value="Genomic_DNA"/>
</dbReference>
<keyword evidence="2" id="KW-1185">Reference proteome</keyword>
<reference evidence="1 2" key="1">
    <citation type="submission" date="2014-06" db="EMBL/GenBank/DDBJ databases">
        <authorList>
            <person name="Bishop-Lilly K.A."/>
            <person name="Broomall S.M."/>
            <person name="Chain P.S."/>
            <person name="Chertkov O."/>
            <person name="Coyne S.R."/>
            <person name="Daligault H.E."/>
            <person name="Davenport K.W."/>
            <person name="Erkkila T."/>
            <person name="Frey K.G."/>
            <person name="Gibbons H.S."/>
            <person name="Gu W."/>
            <person name="Jaissle J."/>
            <person name="Johnson S.L."/>
            <person name="Koroleva G.I."/>
            <person name="Ladner J.T."/>
            <person name="Lo C.-C."/>
            <person name="Minogue T.D."/>
            <person name="Munk C."/>
            <person name="Palacios G.F."/>
            <person name="Redden C.L."/>
            <person name="Rosenzweig C.N."/>
            <person name="Scholz M.B."/>
            <person name="Teshima H."/>
            <person name="Xu Y."/>
        </authorList>
    </citation>
    <scope>NUCLEOTIDE SEQUENCE [LARGE SCALE GENOMIC DNA]</scope>
    <source>
        <strain evidence="1 2">EO147</strain>
    </source>
</reference>
<accession>A0AAI8BCM6</accession>
<sequence>MNAITQPSVARAARRLSNDAEAIDAARTFAAMIAPDAAALDRHWRNARTHTLHDPVCWKYIAIADYYLNDAPPPRHGAL</sequence>
<evidence type="ECO:0000313" key="1">
    <source>
        <dbReference type="EMBL" id="AIO69791.1"/>
    </source>
</evidence>
<name>A0AAI8BCM6_9BURK</name>